<dbReference type="InterPro" id="IPR027785">
    <property type="entry name" value="UvrD-like_helicase_C"/>
</dbReference>
<dbReference type="GO" id="GO:0004386">
    <property type="term" value="F:helicase activity"/>
    <property type="evidence" value="ECO:0007669"/>
    <property type="project" value="UniProtKB-KW"/>
</dbReference>
<keyword evidence="4" id="KW-1185">Reference proteome</keyword>
<protein>
    <submittedName>
        <fullName evidence="3">Recd-like DNA helicase YrrC</fullName>
    </submittedName>
</protein>
<evidence type="ECO:0000259" key="2">
    <source>
        <dbReference type="Pfam" id="PF13538"/>
    </source>
</evidence>
<keyword evidence="3" id="KW-0547">Nucleotide-binding</keyword>
<evidence type="ECO:0000256" key="1">
    <source>
        <dbReference type="SAM" id="MobiDB-lite"/>
    </source>
</evidence>
<dbReference type="Proteomes" id="UP000286974">
    <property type="component" value="Unassembled WGS sequence"/>
</dbReference>
<comment type="caution">
    <text evidence="3">The sequence shown here is derived from an EMBL/GenBank/DDBJ whole genome shotgun (WGS) entry which is preliminary data.</text>
</comment>
<dbReference type="InterPro" id="IPR027417">
    <property type="entry name" value="P-loop_NTPase"/>
</dbReference>
<name>A0A401FNZ2_9LACO</name>
<organism evidence="3 4">
    <name type="scientific">Lentilactobacillus kosonis</name>
    <dbReference type="NCBI Taxonomy" id="2810561"/>
    <lineage>
        <taxon>Bacteria</taxon>
        <taxon>Bacillati</taxon>
        <taxon>Bacillota</taxon>
        <taxon>Bacilli</taxon>
        <taxon>Lactobacillales</taxon>
        <taxon>Lactobacillaceae</taxon>
        <taxon>Lentilactobacillus</taxon>
    </lineage>
</organism>
<dbReference type="AlphaFoldDB" id="A0A401FNZ2"/>
<accession>A0A401FNZ2</accession>
<feature type="compositionally biased region" description="Acidic residues" evidence="1">
    <location>
        <begin position="72"/>
        <end position="82"/>
    </location>
</feature>
<evidence type="ECO:0000313" key="3">
    <source>
        <dbReference type="EMBL" id="GAY74092.1"/>
    </source>
</evidence>
<evidence type="ECO:0000313" key="4">
    <source>
        <dbReference type="Proteomes" id="UP000286974"/>
    </source>
</evidence>
<keyword evidence="3" id="KW-0067">ATP-binding</keyword>
<proteinExistence type="predicted"/>
<feature type="region of interest" description="Disordered" evidence="1">
    <location>
        <begin position="67"/>
        <end position="92"/>
    </location>
</feature>
<reference evidence="3 4" key="1">
    <citation type="submission" date="2017-11" db="EMBL/GenBank/DDBJ databases">
        <title>Draft Genome Sequence of Lactobacillus curieae NBRC 111893 isolated from Koso, a Japanese sugar-Vegetable Fermented Beverage.</title>
        <authorList>
            <person name="Chiou T.Y."/>
            <person name="Oshima K."/>
            <person name="Suda W."/>
            <person name="Hattori M."/>
            <person name="Takahashi T."/>
        </authorList>
    </citation>
    <scope>NUCLEOTIDE SEQUENCE [LARGE SCALE GENOMIC DNA]</scope>
    <source>
        <strain evidence="3 4">NBRC111893</strain>
    </source>
</reference>
<dbReference type="SUPFAM" id="SSF52540">
    <property type="entry name" value="P-loop containing nucleoside triphosphate hydrolases"/>
    <property type="match status" value="1"/>
</dbReference>
<keyword evidence="3" id="KW-0347">Helicase</keyword>
<dbReference type="Pfam" id="PF13538">
    <property type="entry name" value="UvrD_C_2"/>
    <property type="match status" value="1"/>
</dbReference>
<feature type="domain" description="UvrD-like helicase C-terminal" evidence="2">
    <location>
        <begin position="2"/>
        <end position="33"/>
    </location>
</feature>
<dbReference type="Gene3D" id="3.40.50.300">
    <property type="entry name" value="P-loop containing nucleotide triphosphate hydrolases"/>
    <property type="match status" value="1"/>
</dbReference>
<keyword evidence="3" id="KW-0378">Hydrolase</keyword>
<sequence length="129" mass="14392">MVILPLVRQFSRMLQRNLLYTAVTRASNFLILVGEQSAYQQCVNTVSANRKTCLVERLQNIILGQQTTNSETDTESTEVVVDDQEKQQISKATQPQNDGILTMKMIQENTVDPMIGMSGLKPADFLAAD</sequence>
<gene>
    <name evidence="3" type="ORF">NBRC111893_2238</name>
</gene>
<dbReference type="EMBL" id="BEXA01000006">
    <property type="protein sequence ID" value="GAY74092.1"/>
    <property type="molecule type" value="Genomic_DNA"/>
</dbReference>